<dbReference type="Pfam" id="PF16510">
    <property type="entry name" value="P22_portal"/>
    <property type="match status" value="2"/>
</dbReference>
<dbReference type="Proteomes" id="UP000886289">
    <property type="component" value="Unassembled WGS sequence"/>
</dbReference>
<dbReference type="InterPro" id="IPR032427">
    <property type="entry name" value="P22_portal"/>
</dbReference>
<organism evidence="2">
    <name type="scientific">Desulfofervidus auxilii</name>
    <dbReference type="NCBI Taxonomy" id="1621989"/>
    <lineage>
        <taxon>Bacteria</taxon>
        <taxon>Pseudomonadati</taxon>
        <taxon>Thermodesulfobacteriota</taxon>
        <taxon>Candidatus Desulfofervidia</taxon>
        <taxon>Candidatus Desulfofervidales</taxon>
        <taxon>Candidatus Desulfofervidaceae</taxon>
        <taxon>Candidatus Desulfofervidus</taxon>
    </lineage>
</organism>
<dbReference type="AlphaFoldDB" id="A0A7C0U3G0"/>
<feature type="coiled-coil region" evidence="1">
    <location>
        <begin position="534"/>
        <end position="578"/>
    </location>
</feature>
<comment type="caution">
    <text evidence="2">The sequence shown here is derived from an EMBL/GenBank/DDBJ whole genome shotgun (WGS) entry which is preliminary data.</text>
</comment>
<dbReference type="EMBL" id="DRBS01000307">
    <property type="protein sequence ID" value="HDD44834.1"/>
    <property type="molecule type" value="Genomic_DNA"/>
</dbReference>
<protein>
    <submittedName>
        <fullName evidence="2">Phage portal protein</fullName>
    </submittedName>
</protein>
<name>A0A7C0U3G0_DESA2</name>
<keyword evidence="1" id="KW-0175">Coiled coil</keyword>
<proteinExistence type="predicted"/>
<reference evidence="2" key="1">
    <citation type="journal article" date="2020" name="mSystems">
        <title>Genome- and Community-Level Interaction Insights into Carbon Utilization and Element Cycling Functions of Hydrothermarchaeota in Hydrothermal Sediment.</title>
        <authorList>
            <person name="Zhou Z."/>
            <person name="Liu Y."/>
            <person name="Xu W."/>
            <person name="Pan J."/>
            <person name="Luo Z.H."/>
            <person name="Li M."/>
        </authorList>
    </citation>
    <scope>NUCLEOTIDE SEQUENCE [LARGE SCALE GENOMIC DNA]</scope>
    <source>
        <strain evidence="2">HyVt-233</strain>
    </source>
</reference>
<accession>A0A7C0U3G0</accession>
<gene>
    <name evidence="2" type="ORF">ENG63_08265</name>
</gene>
<evidence type="ECO:0000313" key="2">
    <source>
        <dbReference type="EMBL" id="HDD44834.1"/>
    </source>
</evidence>
<evidence type="ECO:0000256" key="1">
    <source>
        <dbReference type="SAM" id="Coils"/>
    </source>
</evidence>
<sequence>MAEYKPTKQEEALIDFLMSKLYIESINYDRPFRTNREDNRKFYKGDQWRRRQPPYKAKSVTNFASLIIRDEVALLTDNIPNVSIRPVDSNADIVVADILTKLVKHIFYLNNYYILQHKACKMASIEGIAYLYPYWDENANNGEGDIKIKIESADSVLRDPSGEDNYFIIEKDVTLAEIYRLFPDKADLVRAEVLKDSKLTIPTTSKRKPHLPVQSTDKSETVVYEGTQTDVIEQFQRVKLHTFWLKDDSVAYITDSENKDKIVTKKLYPYGRWIFIANGKIILDDRPCVVKHFPIVPLVLDIDPETETYGIANMDYWKQSQIDYNEMYALIKDWLRAMCYPRFKYDPRSGIDPNQIKNKWGAGIPSLDFEWVYPAPLPNDIFRFILEGKLNIEYVSGIHDVTQGRKPQGVTAAAAIHLLQEASKTMIRPKARLLEAAIKKLVELIIDYIQVGYSTKRIIRLLGIGEDETITINDVQIINGVEEIKNNVTIGEYDVYIEPDSTLPISRIERFQTVLSLFQVGAADRYALLKESGLSDWKEINERLNRREEELKQMQMQAQQQQAQIAQQQMAQEQAQKAEQMDIKREQLDLKRQKLVLDALIAQKPEEGKET</sequence>